<dbReference type="GO" id="GO:0000049">
    <property type="term" value="F:tRNA binding"/>
    <property type="evidence" value="ECO:0007669"/>
    <property type="project" value="UniProtKB-KW"/>
</dbReference>
<feature type="binding site" evidence="9">
    <location>
        <position position="123"/>
    </location>
    <ligand>
        <name>ATP</name>
        <dbReference type="ChEBI" id="CHEBI:30616"/>
    </ligand>
</feature>
<dbReference type="eggNOG" id="COG0482">
    <property type="taxonomic scope" value="Bacteria"/>
</dbReference>
<feature type="region of interest" description="Interaction with tRNA" evidence="9">
    <location>
        <begin position="301"/>
        <end position="302"/>
    </location>
</feature>
<feature type="region of interest" description="Interaction with tRNA" evidence="9">
    <location>
        <begin position="146"/>
        <end position="148"/>
    </location>
</feature>
<dbReference type="InterPro" id="IPR046885">
    <property type="entry name" value="MnmA-like_C"/>
</dbReference>
<feature type="binding site" evidence="9">
    <location>
        <begin position="8"/>
        <end position="15"/>
    </location>
    <ligand>
        <name>ATP</name>
        <dbReference type="ChEBI" id="CHEBI:30616"/>
    </ligand>
</feature>
<dbReference type="Gene3D" id="2.40.30.10">
    <property type="entry name" value="Translation factors"/>
    <property type="match status" value="1"/>
</dbReference>
<comment type="caution">
    <text evidence="9">Lacks conserved residue(s) required for the propagation of feature annotation.</text>
</comment>
<dbReference type="InterPro" id="IPR014729">
    <property type="entry name" value="Rossmann-like_a/b/a_fold"/>
</dbReference>
<dbReference type="Gene3D" id="3.40.50.620">
    <property type="entry name" value="HUPs"/>
    <property type="match status" value="1"/>
</dbReference>
<feature type="binding site" evidence="9">
    <location>
        <position position="34"/>
    </location>
    <ligand>
        <name>ATP</name>
        <dbReference type="ChEBI" id="CHEBI:30616"/>
    </ligand>
</feature>
<evidence type="ECO:0000256" key="6">
    <source>
        <dbReference type="ARBA" id="ARBA00022884"/>
    </source>
</evidence>
<dbReference type="Pfam" id="PF20259">
    <property type="entry name" value="tRNA_Me_trans_M"/>
    <property type="match status" value="1"/>
</dbReference>
<dbReference type="RefSeq" id="WP_012611014.1">
    <property type="nucleotide sequence ID" value="NC_011768.1"/>
</dbReference>
<comment type="function">
    <text evidence="9">Catalyzes the 2-thiolation of uridine at the wobble position (U34) of tRNA, leading to the formation of s(2)U34.</text>
</comment>
<feature type="domain" description="tRNA-specific 2-thiouridylase MnmA-like central" evidence="11">
    <location>
        <begin position="205"/>
        <end position="268"/>
    </location>
</feature>
<protein>
    <recommendedName>
        <fullName evidence="9">tRNA-specific 2-thiouridylase MnmA</fullName>
        <ecNumber evidence="9">2.8.1.13</ecNumber>
    </recommendedName>
</protein>
<keyword evidence="1 9" id="KW-0820">tRNA-binding</keyword>
<dbReference type="InterPro" id="IPR004506">
    <property type="entry name" value="MnmA-like"/>
</dbReference>
<keyword evidence="12" id="KW-0489">Methyltransferase</keyword>
<dbReference type="Proteomes" id="UP000000739">
    <property type="component" value="Chromosome"/>
</dbReference>
<evidence type="ECO:0000259" key="11">
    <source>
        <dbReference type="Pfam" id="PF20259"/>
    </source>
</evidence>
<dbReference type="FunFam" id="2.30.30.280:FF:000001">
    <property type="entry name" value="tRNA-specific 2-thiouridylase MnmA"/>
    <property type="match status" value="1"/>
</dbReference>
<dbReference type="Pfam" id="PF20258">
    <property type="entry name" value="tRNA_Me_trans_C"/>
    <property type="match status" value="1"/>
</dbReference>
<evidence type="ECO:0000256" key="7">
    <source>
        <dbReference type="ARBA" id="ARBA00023157"/>
    </source>
</evidence>
<evidence type="ECO:0000256" key="2">
    <source>
        <dbReference type="ARBA" id="ARBA00022679"/>
    </source>
</evidence>
<feature type="site" description="Interaction with tRNA" evidence="9">
    <location>
        <position position="124"/>
    </location>
</feature>
<keyword evidence="5 9" id="KW-0067">ATP-binding</keyword>
<feature type="site" description="Interaction with tRNA" evidence="9">
    <location>
        <position position="334"/>
    </location>
</feature>
<dbReference type="NCBIfam" id="TIGR00420">
    <property type="entry name" value="trmU"/>
    <property type="match status" value="1"/>
</dbReference>
<dbReference type="GO" id="GO:0008168">
    <property type="term" value="F:methyltransferase activity"/>
    <property type="evidence" value="ECO:0007669"/>
    <property type="project" value="UniProtKB-KW"/>
</dbReference>
<comment type="similarity">
    <text evidence="9">Belongs to the MnmA/TRMU family.</text>
</comment>
<keyword evidence="3 9" id="KW-0819">tRNA processing</keyword>
<dbReference type="Pfam" id="PF03054">
    <property type="entry name" value="tRNA_Me_trans"/>
    <property type="match status" value="1"/>
</dbReference>
<organism evidence="12 13">
    <name type="scientific">Desulfatibacillum aliphaticivorans</name>
    <dbReference type="NCBI Taxonomy" id="218208"/>
    <lineage>
        <taxon>Bacteria</taxon>
        <taxon>Pseudomonadati</taxon>
        <taxon>Thermodesulfobacteriota</taxon>
        <taxon>Desulfobacteria</taxon>
        <taxon>Desulfobacterales</taxon>
        <taxon>Desulfatibacillaceae</taxon>
        <taxon>Desulfatibacillum</taxon>
    </lineage>
</organism>
<dbReference type="GO" id="GO:0002143">
    <property type="term" value="P:tRNA wobble position uridine thiolation"/>
    <property type="evidence" value="ECO:0007669"/>
    <property type="project" value="TreeGrafter"/>
</dbReference>
<evidence type="ECO:0000256" key="5">
    <source>
        <dbReference type="ARBA" id="ARBA00022840"/>
    </source>
</evidence>
<keyword evidence="6 9" id="KW-0694">RNA-binding</keyword>
<evidence type="ECO:0000256" key="8">
    <source>
        <dbReference type="ARBA" id="ARBA00051542"/>
    </source>
</evidence>
<dbReference type="GO" id="GO:0005737">
    <property type="term" value="C:cytoplasm"/>
    <property type="evidence" value="ECO:0007669"/>
    <property type="project" value="UniProtKB-SubCell"/>
</dbReference>
<dbReference type="InterPro" id="IPR023382">
    <property type="entry name" value="MnmA-like_central_sf"/>
</dbReference>
<evidence type="ECO:0000313" key="13">
    <source>
        <dbReference type="Proteomes" id="UP000000739"/>
    </source>
</evidence>
<sequence length="356" mass="39142">MASRIAIAMSGGVDSMISAYLLKQTCRDMVGIHFITGFENEGAPPGPDGVPEPLARASKELDLPIEVVNLQEEFHTHVVAPFVDTYLKGRTPNPCMVCNRTVKFGALLDAARNRFNAEKIATGHYARVRPDSAGRFRLVKGADLKKDQSYFLGFLSQAQLGAAVFPLGEFTKDQIREKAVELGLDKYTKPESQETCFIADDRYRDFLQNQPGFPSRPGDVVNVQGEVIGRHQGVFAFTIGQRRGINIPASEAYYVQAIDPAANRITVCFKSGLLSRGVHVGGVNWIVPPQKNAFEAATRIRYRHKEAASAIEVLEDGTVNVWFDEPQSAVTPGQGAVFYQEDEVLGAGWIDKPLNQ</sequence>
<dbReference type="HAMAP" id="MF_00144">
    <property type="entry name" value="tRNA_thiouridyl_MnmA"/>
    <property type="match status" value="1"/>
</dbReference>
<evidence type="ECO:0000256" key="4">
    <source>
        <dbReference type="ARBA" id="ARBA00022741"/>
    </source>
</evidence>
<dbReference type="GO" id="GO:0005524">
    <property type="term" value="F:ATP binding"/>
    <property type="evidence" value="ECO:0007669"/>
    <property type="project" value="UniProtKB-KW"/>
</dbReference>
<dbReference type="InterPro" id="IPR046884">
    <property type="entry name" value="MnmA-like_central"/>
</dbReference>
<comment type="subcellular location">
    <subcellularLocation>
        <location evidence="9">Cytoplasm</location>
    </subcellularLocation>
</comment>
<evidence type="ECO:0000259" key="10">
    <source>
        <dbReference type="Pfam" id="PF20258"/>
    </source>
</evidence>
<dbReference type="AlphaFoldDB" id="B8FEQ6"/>
<dbReference type="CDD" id="cd01998">
    <property type="entry name" value="MnmA_TRMU-like"/>
    <property type="match status" value="1"/>
</dbReference>
<evidence type="ECO:0000256" key="9">
    <source>
        <dbReference type="HAMAP-Rule" id="MF_00144"/>
    </source>
</evidence>
<keyword evidence="13" id="KW-1185">Reference proteome</keyword>
<feature type="active site" description="Nucleophile" evidence="9">
    <location>
        <position position="98"/>
    </location>
</feature>
<dbReference type="EC" id="2.8.1.13" evidence="9"/>
<name>B8FEQ6_DESAL</name>
<dbReference type="NCBIfam" id="NF001138">
    <property type="entry name" value="PRK00143.1"/>
    <property type="match status" value="1"/>
</dbReference>
<gene>
    <name evidence="9" type="primary">mnmA</name>
    <name evidence="12" type="ordered locus">Dalk_1886</name>
</gene>
<evidence type="ECO:0000256" key="3">
    <source>
        <dbReference type="ARBA" id="ARBA00022694"/>
    </source>
</evidence>
<proteinExistence type="inferred from homology"/>
<dbReference type="SUPFAM" id="SSF52402">
    <property type="entry name" value="Adenine nucleotide alpha hydrolases-like"/>
    <property type="match status" value="1"/>
</dbReference>
<keyword evidence="9" id="KW-0963">Cytoplasm</keyword>
<keyword evidence="7" id="KW-1015">Disulfide bond</keyword>
<feature type="active site" description="Cysteine persulfide intermediate" evidence="9">
    <location>
        <position position="196"/>
    </location>
</feature>
<evidence type="ECO:0000313" key="12">
    <source>
        <dbReference type="EMBL" id="ACL03583.1"/>
    </source>
</evidence>
<keyword evidence="4 9" id="KW-0547">Nucleotide-binding</keyword>
<dbReference type="EMBL" id="CP001322">
    <property type="protein sequence ID" value="ACL03583.1"/>
    <property type="molecule type" value="Genomic_DNA"/>
</dbReference>
<dbReference type="GO" id="GO:0103016">
    <property type="term" value="F:tRNA-uridine 2-sulfurtransferase activity"/>
    <property type="evidence" value="ECO:0007669"/>
    <property type="project" value="UniProtKB-EC"/>
</dbReference>
<dbReference type="Gene3D" id="2.30.30.280">
    <property type="entry name" value="Adenine nucleotide alpha hydrolases-like domains"/>
    <property type="match status" value="1"/>
</dbReference>
<feature type="domain" description="tRNA-specific 2-thiouridylase MnmA-like C-terminal" evidence="10">
    <location>
        <begin position="277"/>
        <end position="350"/>
    </location>
</feature>
<keyword evidence="2 9" id="KW-0808">Transferase</keyword>
<comment type="catalytic activity">
    <reaction evidence="8 9">
        <text>S-sulfanyl-L-cysteinyl-[protein] + uridine(34) in tRNA + AH2 + ATP = 2-thiouridine(34) in tRNA + L-cysteinyl-[protein] + A + AMP + diphosphate + H(+)</text>
        <dbReference type="Rhea" id="RHEA:47032"/>
        <dbReference type="Rhea" id="RHEA-COMP:10131"/>
        <dbReference type="Rhea" id="RHEA-COMP:11726"/>
        <dbReference type="Rhea" id="RHEA-COMP:11727"/>
        <dbReference type="Rhea" id="RHEA-COMP:11728"/>
        <dbReference type="ChEBI" id="CHEBI:13193"/>
        <dbReference type="ChEBI" id="CHEBI:15378"/>
        <dbReference type="ChEBI" id="CHEBI:17499"/>
        <dbReference type="ChEBI" id="CHEBI:29950"/>
        <dbReference type="ChEBI" id="CHEBI:30616"/>
        <dbReference type="ChEBI" id="CHEBI:33019"/>
        <dbReference type="ChEBI" id="CHEBI:61963"/>
        <dbReference type="ChEBI" id="CHEBI:65315"/>
        <dbReference type="ChEBI" id="CHEBI:87170"/>
        <dbReference type="ChEBI" id="CHEBI:456215"/>
        <dbReference type="EC" id="2.8.1.13"/>
    </reaction>
</comment>
<dbReference type="PANTHER" id="PTHR11933">
    <property type="entry name" value="TRNA 5-METHYLAMINOMETHYL-2-THIOURIDYLATE -METHYLTRANSFERASE"/>
    <property type="match status" value="1"/>
</dbReference>
<dbReference type="PANTHER" id="PTHR11933:SF5">
    <property type="entry name" value="MITOCHONDRIAL TRNA-SPECIFIC 2-THIOURIDYLASE 1"/>
    <property type="match status" value="1"/>
</dbReference>
<reference evidence="12 13" key="1">
    <citation type="journal article" date="2012" name="Environ. Microbiol.">
        <title>The genome sequence of Desulfatibacillum alkenivorans AK-01: a blueprint for anaerobic alkane oxidation.</title>
        <authorList>
            <person name="Callaghan A.V."/>
            <person name="Morris B.E."/>
            <person name="Pereira I.A."/>
            <person name="McInerney M.J."/>
            <person name="Austin R.N."/>
            <person name="Groves J.T."/>
            <person name="Kukor J.J."/>
            <person name="Suflita J.M."/>
            <person name="Young L.Y."/>
            <person name="Zylstra G.J."/>
            <person name="Wawrik B."/>
        </authorList>
    </citation>
    <scope>NUCLEOTIDE SEQUENCE [LARGE SCALE GENOMIC DNA]</scope>
    <source>
        <strain evidence="12 13">AK-01</strain>
    </source>
</reference>
<accession>B8FEQ6</accession>
<evidence type="ECO:0000256" key="1">
    <source>
        <dbReference type="ARBA" id="ARBA00022555"/>
    </source>
</evidence>
<dbReference type="GO" id="GO:0032259">
    <property type="term" value="P:methylation"/>
    <property type="evidence" value="ECO:0007669"/>
    <property type="project" value="UniProtKB-KW"/>
</dbReference>
<dbReference type="HOGENOM" id="CLU_035188_0_0_7"/>
<dbReference type="KEGG" id="dal:Dalk_1886"/>